<dbReference type="SUPFAM" id="SSF57783">
    <property type="entry name" value="Zinc beta-ribbon"/>
    <property type="match status" value="1"/>
</dbReference>
<comment type="similarity">
    <text evidence="12 13">Belongs to the DnaG primase family.</text>
</comment>
<dbReference type="RefSeq" id="WP_197095089.1">
    <property type="nucleotide sequence ID" value="NZ_LR217705.1"/>
</dbReference>
<dbReference type="InterPro" id="IPR019475">
    <property type="entry name" value="DNA_primase_DnaB-bd"/>
</dbReference>
<keyword evidence="2 12" id="KW-0639">Primosome</keyword>
<comment type="cofactor">
    <cofactor evidence="12 13 14">
        <name>Zn(2+)</name>
        <dbReference type="ChEBI" id="CHEBI:29105"/>
    </cofactor>
    <text evidence="12 13 14">Binds 1 zinc ion per monomer.</text>
</comment>
<dbReference type="InterPro" id="IPR006171">
    <property type="entry name" value="TOPRIM_dom"/>
</dbReference>
<dbReference type="GO" id="GO:0005737">
    <property type="term" value="C:cytoplasm"/>
    <property type="evidence" value="ECO:0007669"/>
    <property type="project" value="TreeGrafter"/>
</dbReference>
<evidence type="ECO:0000256" key="12">
    <source>
        <dbReference type="HAMAP-Rule" id="MF_00974"/>
    </source>
</evidence>
<evidence type="ECO:0000256" key="3">
    <source>
        <dbReference type="ARBA" id="ARBA00022679"/>
    </source>
</evidence>
<dbReference type="SMART" id="SM00493">
    <property type="entry name" value="TOPRIM"/>
    <property type="match status" value="1"/>
</dbReference>
<dbReference type="Pfam" id="PF13155">
    <property type="entry name" value="Toprim_2"/>
    <property type="match status" value="1"/>
</dbReference>
<protein>
    <recommendedName>
        <fullName evidence="12 13">DNA primase</fullName>
        <ecNumber evidence="12">2.7.7.101</ecNumber>
    </recommendedName>
</protein>
<evidence type="ECO:0000313" key="17">
    <source>
        <dbReference type="Proteomes" id="UP000294338"/>
    </source>
</evidence>
<dbReference type="GO" id="GO:0003899">
    <property type="term" value="F:DNA-directed RNA polymerase activity"/>
    <property type="evidence" value="ECO:0007669"/>
    <property type="project" value="UniProtKB-UniRule"/>
</dbReference>
<dbReference type="SMART" id="SM00400">
    <property type="entry name" value="ZnF_CHCC"/>
    <property type="match status" value="1"/>
</dbReference>
<dbReference type="CDD" id="cd03364">
    <property type="entry name" value="TOPRIM_DnaG_primases"/>
    <property type="match status" value="1"/>
</dbReference>
<evidence type="ECO:0000259" key="15">
    <source>
        <dbReference type="PROSITE" id="PS50880"/>
    </source>
</evidence>
<keyword evidence="3 12" id="KW-0808">Transferase</keyword>
<gene>
    <name evidence="12 16" type="primary">dnaG</name>
    <name evidence="16" type="ORF">ERCISPPS3390_299</name>
</gene>
<keyword evidence="6 12" id="KW-0479">Metal-binding</keyword>
<keyword evidence="5 12" id="KW-0235">DNA replication</keyword>
<comment type="catalytic activity">
    <reaction evidence="12">
        <text>ssDNA + n NTP = ssDNA/pppN(pN)n-1 hybrid + (n-1) diphosphate.</text>
        <dbReference type="EC" id="2.7.7.101"/>
    </reaction>
</comment>
<dbReference type="InterPro" id="IPR030846">
    <property type="entry name" value="DnaG_bac"/>
</dbReference>
<evidence type="ECO:0000256" key="14">
    <source>
        <dbReference type="PIRSR" id="PIRSR002811-1"/>
    </source>
</evidence>
<dbReference type="GO" id="GO:0008270">
    <property type="term" value="F:zinc ion binding"/>
    <property type="evidence" value="ECO:0007669"/>
    <property type="project" value="UniProtKB-UniRule"/>
</dbReference>
<dbReference type="InterPro" id="IPR036977">
    <property type="entry name" value="DNA_primase_Znf_CHC2"/>
</dbReference>
<comment type="subunit">
    <text evidence="12">Monomer. Interacts with DnaB.</text>
</comment>
<evidence type="ECO:0000256" key="11">
    <source>
        <dbReference type="ARBA" id="ARBA00023163"/>
    </source>
</evidence>
<dbReference type="Pfam" id="PF08275">
    <property type="entry name" value="DNAG_N"/>
    <property type="match status" value="1"/>
</dbReference>
<dbReference type="NCBIfam" id="TIGR01391">
    <property type="entry name" value="dnaG"/>
    <property type="match status" value="1"/>
</dbReference>
<evidence type="ECO:0000256" key="8">
    <source>
        <dbReference type="ARBA" id="ARBA00022833"/>
    </source>
</evidence>
<keyword evidence="8 12" id="KW-0862">Zinc</keyword>
<evidence type="ECO:0000256" key="9">
    <source>
        <dbReference type="ARBA" id="ARBA00022842"/>
    </source>
</evidence>
<dbReference type="PROSITE" id="PS50880">
    <property type="entry name" value="TOPRIM"/>
    <property type="match status" value="1"/>
</dbReference>
<dbReference type="Pfam" id="PF01807">
    <property type="entry name" value="Zn_ribbon_DnaG"/>
    <property type="match status" value="1"/>
</dbReference>
<dbReference type="GO" id="GO:0003677">
    <property type="term" value="F:DNA binding"/>
    <property type="evidence" value="ECO:0007669"/>
    <property type="project" value="UniProtKB-KW"/>
</dbReference>
<dbReference type="AlphaFoldDB" id="A0A451D412"/>
<feature type="domain" description="Toprim" evidence="15">
    <location>
        <begin position="259"/>
        <end position="341"/>
    </location>
</feature>
<dbReference type="SMART" id="SM00766">
    <property type="entry name" value="DnaG_DnaB_bind"/>
    <property type="match status" value="1"/>
</dbReference>
<dbReference type="Pfam" id="PF08278">
    <property type="entry name" value="DnaG_DnaB_bind"/>
    <property type="match status" value="1"/>
</dbReference>
<dbReference type="Gene3D" id="1.20.50.20">
    <property type="entry name" value="DnaG, RNA polymerase domain, helical bundle"/>
    <property type="match status" value="1"/>
</dbReference>
<dbReference type="PANTHER" id="PTHR30313">
    <property type="entry name" value="DNA PRIMASE"/>
    <property type="match status" value="1"/>
</dbReference>
<dbReference type="PANTHER" id="PTHR30313:SF2">
    <property type="entry name" value="DNA PRIMASE"/>
    <property type="match status" value="1"/>
</dbReference>
<dbReference type="GO" id="GO:0000428">
    <property type="term" value="C:DNA-directed RNA polymerase complex"/>
    <property type="evidence" value="ECO:0007669"/>
    <property type="project" value="UniProtKB-KW"/>
</dbReference>
<dbReference type="GO" id="GO:1990077">
    <property type="term" value="C:primosome complex"/>
    <property type="evidence" value="ECO:0007669"/>
    <property type="project" value="UniProtKB-KW"/>
</dbReference>
<dbReference type="InterPro" id="IPR016136">
    <property type="entry name" value="DNA_helicase_N/primase_C"/>
</dbReference>
<dbReference type="SUPFAM" id="SSF56731">
    <property type="entry name" value="DNA primase core"/>
    <property type="match status" value="1"/>
</dbReference>
<name>A0A451D412_9GAMM</name>
<comment type="function">
    <text evidence="12 13">RNA polymerase that catalyzes the synthesis of short RNA molecules used as primers for DNA polymerase during DNA replication.</text>
</comment>
<comment type="domain">
    <text evidence="12">Contains an N-terminal zinc-binding domain, a central core domain that contains the primase activity, and a C-terminal DnaB-binding domain.</text>
</comment>
<evidence type="ECO:0000256" key="13">
    <source>
        <dbReference type="PIRNR" id="PIRNR002811"/>
    </source>
</evidence>
<evidence type="ECO:0000256" key="10">
    <source>
        <dbReference type="ARBA" id="ARBA00023125"/>
    </source>
</evidence>
<dbReference type="FunFam" id="3.40.1360.10:FF:000002">
    <property type="entry name" value="DNA primase"/>
    <property type="match status" value="1"/>
</dbReference>
<keyword evidence="11 12" id="KW-0804">Transcription</keyword>
<dbReference type="HAMAP" id="MF_00974">
    <property type="entry name" value="DNA_primase_DnaG"/>
    <property type="match status" value="1"/>
</dbReference>
<dbReference type="FunFam" id="3.90.980.10:FF:000001">
    <property type="entry name" value="DNA primase"/>
    <property type="match status" value="1"/>
</dbReference>
<evidence type="ECO:0000256" key="4">
    <source>
        <dbReference type="ARBA" id="ARBA00022695"/>
    </source>
</evidence>
<dbReference type="InterPro" id="IPR013264">
    <property type="entry name" value="DNAG_N"/>
</dbReference>
<dbReference type="InterPro" id="IPR002694">
    <property type="entry name" value="Znf_CHC2"/>
</dbReference>
<proteinExistence type="inferred from homology"/>
<dbReference type="Gene3D" id="3.90.980.10">
    <property type="entry name" value="DNA primase, catalytic core, N-terminal domain"/>
    <property type="match status" value="1"/>
</dbReference>
<reference evidence="16 17" key="1">
    <citation type="submission" date="2019-02" db="EMBL/GenBank/DDBJ databases">
        <authorList>
            <person name="Manzano-Marin A."/>
            <person name="Manzano-Marin A."/>
        </authorList>
    </citation>
    <scope>NUCLEOTIDE SEQUENCE [LARGE SCALE GENOMIC DNA]</scope>
    <source>
        <strain evidence="16 17">ErCisplendens/pseudotsugae</strain>
    </source>
</reference>
<dbReference type="Gene3D" id="3.40.1360.10">
    <property type="match status" value="1"/>
</dbReference>
<feature type="zinc finger region" description="CHC2-type" evidence="12 14">
    <location>
        <begin position="40"/>
        <end position="64"/>
    </location>
</feature>
<sequence>MLQRIPPEFIRDLLGRTDIVDLFNTRLTLKKQGKNYYTHCPFHKEKNPSFIVNEEKQFYHCFGCGAHGNIIDFLMKYDHLTFIESIEELAANCNLPIPYDKNNSVKVFSYTHHKHLYKFMQDLCLFYQKILEQTLSSVAKNYLEAREVSQIVIQRFSIGYAPPGWNNLLKYFGSNALYRQLLLETGMLIKNLQGHSYDRFRERIMFPIHDKLGRVIGFGGRVLDNGTPKYLNSPETVIFHKGNQLYGLYETLRKNSQPSKLLVVEGYMDVLALSQFGVDYAVASLGTSITDKHIQTLFRVTHTVICCYDGDDAGRHAAWRMLKTALPYMHDGYQLRFMFLPDKEDPDTIIRKEGQKLFEMRVQNSVPMSTLIFTTLISQINLCDPEGRARLSTLVLPLIQMIPGELLRIYLLQELGNKLGIIDEGQLNKFLSQKSKNTQPIFTRSFFEKNTTMRILIGLLVQNPTLSNIIPPVDGLEKAKIPGLKLFLHLLNTCLSCPSLTTGQLLEVYRNTKFIKHLERLAIWNHMIVDEQIKTMFLDAFYNLYQRSQQLKLEKLIALDRVNGLNSQERRSLWALSQAIKLTT</sequence>
<dbReference type="EC" id="2.7.7.101" evidence="12"/>
<dbReference type="GO" id="GO:0006269">
    <property type="term" value="P:DNA replication, synthesis of primer"/>
    <property type="evidence" value="ECO:0007669"/>
    <property type="project" value="UniProtKB-UniRule"/>
</dbReference>
<evidence type="ECO:0000256" key="2">
    <source>
        <dbReference type="ARBA" id="ARBA00022515"/>
    </source>
</evidence>
<dbReference type="EMBL" id="LR217705">
    <property type="protein sequence ID" value="VFP80436.1"/>
    <property type="molecule type" value="Genomic_DNA"/>
</dbReference>
<keyword evidence="9" id="KW-0460">Magnesium</keyword>
<dbReference type="Pfam" id="PF10410">
    <property type="entry name" value="DnaB_bind"/>
    <property type="match status" value="1"/>
</dbReference>
<keyword evidence="4 12" id="KW-0548">Nucleotidyltransferase</keyword>
<dbReference type="InterPro" id="IPR006295">
    <property type="entry name" value="DNA_primase_DnaG"/>
</dbReference>
<dbReference type="InterPro" id="IPR034151">
    <property type="entry name" value="TOPRIM_DnaG_bac"/>
</dbReference>
<evidence type="ECO:0000313" key="16">
    <source>
        <dbReference type="EMBL" id="VFP80436.1"/>
    </source>
</evidence>
<evidence type="ECO:0000256" key="6">
    <source>
        <dbReference type="ARBA" id="ARBA00022723"/>
    </source>
</evidence>
<dbReference type="SUPFAM" id="SSF117023">
    <property type="entry name" value="DNA primase DnaG, C-terminal domain"/>
    <property type="match status" value="1"/>
</dbReference>
<evidence type="ECO:0000256" key="7">
    <source>
        <dbReference type="ARBA" id="ARBA00022771"/>
    </source>
</evidence>
<keyword evidence="1 12" id="KW-0240">DNA-directed RNA polymerase</keyword>
<keyword evidence="10 12" id="KW-0238">DNA-binding</keyword>
<keyword evidence="7 12" id="KW-0863">Zinc-finger</keyword>
<dbReference type="Gene3D" id="3.90.580.10">
    <property type="entry name" value="Zinc finger, CHC2-type domain"/>
    <property type="match status" value="1"/>
</dbReference>
<dbReference type="PIRSF" id="PIRSF002811">
    <property type="entry name" value="DnaG"/>
    <property type="match status" value="1"/>
</dbReference>
<dbReference type="InterPro" id="IPR050219">
    <property type="entry name" value="DnaG_primase"/>
</dbReference>
<dbReference type="InterPro" id="IPR013173">
    <property type="entry name" value="DNA_primase_DnaG_DnaB-bd_dom"/>
</dbReference>
<dbReference type="InterPro" id="IPR037068">
    <property type="entry name" value="DNA_primase_core_N_sf"/>
</dbReference>
<dbReference type="Proteomes" id="UP000294338">
    <property type="component" value="Chromosome 1"/>
</dbReference>
<organism evidence="16 17">
    <name type="scientific">Candidatus Erwinia haradaeae</name>
    <dbReference type="NCBI Taxonomy" id="1922217"/>
    <lineage>
        <taxon>Bacteria</taxon>
        <taxon>Pseudomonadati</taxon>
        <taxon>Pseudomonadota</taxon>
        <taxon>Gammaproteobacteria</taxon>
        <taxon>Enterobacterales</taxon>
        <taxon>Erwiniaceae</taxon>
        <taxon>Erwinia</taxon>
    </lineage>
</organism>
<dbReference type="FunFam" id="3.90.580.10:FF:000001">
    <property type="entry name" value="DNA primase"/>
    <property type="match status" value="1"/>
</dbReference>
<accession>A0A451D412</accession>
<dbReference type="Gene3D" id="1.10.860.10">
    <property type="entry name" value="DNAb Helicase, Chain A"/>
    <property type="match status" value="1"/>
</dbReference>
<evidence type="ECO:0000256" key="5">
    <source>
        <dbReference type="ARBA" id="ARBA00022705"/>
    </source>
</evidence>
<evidence type="ECO:0000256" key="1">
    <source>
        <dbReference type="ARBA" id="ARBA00022478"/>
    </source>
</evidence>